<evidence type="ECO:0000256" key="1">
    <source>
        <dbReference type="SAM" id="MobiDB-lite"/>
    </source>
</evidence>
<accession>A0A485NCJ3</accession>
<dbReference type="EMBL" id="CAAGRJ010013030">
    <property type="protein sequence ID" value="VFV29658.1"/>
    <property type="molecule type" value="Genomic_DNA"/>
</dbReference>
<proteinExistence type="predicted"/>
<name>A0A485NCJ3_LYNPA</name>
<feature type="region of interest" description="Disordered" evidence="1">
    <location>
        <begin position="116"/>
        <end position="175"/>
    </location>
</feature>
<feature type="region of interest" description="Disordered" evidence="1">
    <location>
        <begin position="1"/>
        <end position="34"/>
    </location>
</feature>
<organism evidence="2 3">
    <name type="scientific">Lynx pardinus</name>
    <name type="common">Iberian lynx</name>
    <name type="synonym">Felis pardina</name>
    <dbReference type="NCBI Taxonomy" id="191816"/>
    <lineage>
        <taxon>Eukaryota</taxon>
        <taxon>Metazoa</taxon>
        <taxon>Chordata</taxon>
        <taxon>Craniata</taxon>
        <taxon>Vertebrata</taxon>
        <taxon>Euteleostomi</taxon>
        <taxon>Mammalia</taxon>
        <taxon>Eutheria</taxon>
        <taxon>Laurasiatheria</taxon>
        <taxon>Carnivora</taxon>
        <taxon>Feliformia</taxon>
        <taxon>Felidae</taxon>
        <taxon>Felinae</taxon>
        <taxon>Lynx</taxon>
    </lineage>
</organism>
<sequence length="175" mass="18490">MMAAPWAMALGQQQPPASIRDGGTTPESKTRATKGECASRVRHCLDTLPNASHRAAGGRGCCLRAGFGSEATFQLVQNNTPGKDKPVSAAASGFLFLLLMLPLQADMLLCRETGGKSYPHSRPATSGHQSEHGCSGFLFPRPAPNREQKCSQVHDPTFIGPSSSPHPPTLTQTGP</sequence>
<gene>
    <name evidence="2" type="ORF">LYPA_23C014761</name>
</gene>
<protein>
    <submittedName>
        <fullName evidence="2">Uncharacterized protein</fullName>
    </submittedName>
</protein>
<keyword evidence="3" id="KW-1185">Reference proteome</keyword>
<dbReference type="AlphaFoldDB" id="A0A485NCJ3"/>
<dbReference type="Proteomes" id="UP000386466">
    <property type="component" value="Unassembled WGS sequence"/>
</dbReference>
<evidence type="ECO:0000313" key="2">
    <source>
        <dbReference type="EMBL" id="VFV29658.1"/>
    </source>
</evidence>
<reference evidence="2 3" key="1">
    <citation type="submission" date="2019-01" db="EMBL/GenBank/DDBJ databases">
        <authorList>
            <person name="Alioto T."/>
            <person name="Alioto T."/>
        </authorList>
    </citation>
    <scope>NUCLEOTIDE SEQUENCE [LARGE SCALE GENOMIC DNA]</scope>
</reference>
<evidence type="ECO:0000313" key="3">
    <source>
        <dbReference type="Proteomes" id="UP000386466"/>
    </source>
</evidence>
<feature type="non-terminal residue" evidence="2">
    <location>
        <position position="175"/>
    </location>
</feature>